<sequence>MPKFYMYVDCDSCTVGYGTDGVFYGSPIRFERTALPVIFMNILHDGCCRFPENRAAMSGVVQTRIPANELPPPYEQTEPMKVPEKAEY</sequence>
<evidence type="ECO:0000313" key="3">
    <source>
        <dbReference type="Proteomes" id="UP001164746"/>
    </source>
</evidence>
<evidence type="ECO:0000313" key="2">
    <source>
        <dbReference type="EMBL" id="WAR21068.1"/>
    </source>
</evidence>
<gene>
    <name evidence="2" type="ORF">MAR_015042</name>
</gene>
<keyword evidence="3" id="KW-1185">Reference proteome</keyword>
<feature type="region of interest" description="Disordered" evidence="1">
    <location>
        <begin position="67"/>
        <end position="88"/>
    </location>
</feature>
<organism evidence="2 3">
    <name type="scientific">Mya arenaria</name>
    <name type="common">Soft-shell clam</name>
    <dbReference type="NCBI Taxonomy" id="6604"/>
    <lineage>
        <taxon>Eukaryota</taxon>
        <taxon>Metazoa</taxon>
        <taxon>Spiralia</taxon>
        <taxon>Lophotrochozoa</taxon>
        <taxon>Mollusca</taxon>
        <taxon>Bivalvia</taxon>
        <taxon>Autobranchia</taxon>
        <taxon>Heteroconchia</taxon>
        <taxon>Euheterodonta</taxon>
        <taxon>Imparidentia</taxon>
        <taxon>Neoheterodontei</taxon>
        <taxon>Myida</taxon>
        <taxon>Myoidea</taxon>
        <taxon>Myidae</taxon>
        <taxon>Mya</taxon>
    </lineage>
</organism>
<protein>
    <submittedName>
        <fullName evidence="2">Uncharacterized protein</fullName>
    </submittedName>
</protein>
<accession>A0ABY7FK55</accession>
<evidence type="ECO:0000256" key="1">
    <source>
        <dbReference type="SAM" id="MobiDB-lite"/>
    </source>
</evidence>
<dbReference type="EMBL" id="CP111023">
    <property type="protein sequence ID" value="WAR21068.1"/>
    <property type="molecule type" value="Genomic_DNA"/>
</dbReference>
<proteinExistence type="predicted"/>
<name>A0ABY7FK55_MYAAR</name>
<reference evidence="2" key="1">
    <citation type="submission" date="2022-11" db="EMBL/GenBank/DDBJ databases">
        <title>Centuries of genome instability and evolution in soft-shell clam transmissible cancer (bioRxiv).</title>
        <authorList>
            <person name="Hart S.F.M."/>
            <person name="Yonemitsu M.A."/>
            <person name="Giersch R.M."/>
            <person name="Beal B.F."/>
            <person name="Arriagada G."/>
            <person name="Davis B.W."/>
            <person name="Ostrander E.A."/>
            <person name="Goff S.P."/>
            <person name="Metzger M.J."/>
        </authorList>
    </citation>
    <scope>NUCLEOTIDE SEQUENCE</scope>
    <source>
        <strain evidence="2">MELC-2E11</strain>
        <tissue evidence="2">Siphon/mantle</tissue>
    </source>
</reference>
<dbReference type="Proteomes" id="UP001164746">
    <property type="component" value="Chromosome 12"/>
</dbReference>